<keyword evidence="1" id="KW-0472">Membrane</keyword>
<keyword evidence="1" id="KW-1133">Transmembrane helix</keyword>
<comment type="caution">
    <text evidence="3">The sequence shown here is derived from an EMBL/GenBank/DDBJ whole genome shotgun (WGS) entry which is preliminary data.</text>
</comment>
<dbReference type="Proteomes" id="UP000570010">
    <property type="component" value="Unassembled WGS sequence"/>
</dbReference>
<dbReference type="Pfam" id="PF07098">
    <property type="entry name" value="DUF1360"/>
    <property type="match status" value="1"/>
</dbReference>
<feature type="transmembrane region" description="Helical" evidence="1">
    <location>
        <begin position="60"/>
        <end position="86"/>
    </location>
</feature>
<organism evidence="3 4">
    <name type="scientific">Bacillus aquiflavi</name>
    <dbReference type="NCBI Taxonomy" id="2672567"/>
    <lineage>
        <taxon>Bacteria</taxon>
        <taxon>Bacillati</taxon>
        <taxon>Bacillota</taxon>
        <taxon>Bacilli</taxon>
        <taxon>Bacillales</taxon>
        <taxon>Bacillaceae</taxon>
        <taxon>Bacillus</taxon>
    </lineage>
</organism>
<proteinExistence type="predicted"/>
<sequence length="115" mass="13311">MTFFDFLLLSLACFRLTRLVVYDKIFDIVRAPFMVIVEEEAENGEKEIYFEPKEKGLKGFIGELISCYWCVGIWSATGIYFFYWLFPAFVSPLLIVLAIAGLASIIESIIQVWIY</sequence>
<dbReference type="EMBL" id="JAAIWN010000007">
    <property type="protein sequence ID" value="NEY80781.1"/>
    <property type="molecule type" value="Genomic_DNA"/>
</dbReference>
<evidence type="ECO:0000256" key="1">
    <source>
        <dbReference type="SAM" id="Phobius"/>
    </source>
</evidence>
<accession>A0A6B3VYT4</accession>
<reference evidence="3 4" key="1">
    <citation type="submission" date="2020-02" db="EMBL/GenBank/DDBJ databases">
        <title>Bacillus aquiflavi sp. nov., isolated from yellow water of strong flavor Chinese baijiu in Yibin region of China.</title>
        <authorList>
            <person name="Xie J."/>
        </authorList>
    </citation>
    <scope>NUCLEOTIDE SEQUENCE [LARGE SCALE GENOMIC DNA]</scope>
    <source>
        <strain evidence="3 4">3H-10</strain>
    </source>
</reference>
<evidence type="ECO:0000313" key="3">
    <source>
        <dbReference type="EMBL" id="NEY80781.1"/>
    </source>
</evidence>
<keyword evidence="1" id="KW-0812">Transmembrane</keyword>
<reference evidence="2 5" key="2">
    <citation type="submission" date="2020-07" db="EMBL/GenBank/DDBJ databases">
        <authorList>
            <person name="Feng H."/>
        </authorList>
    </citation>
    <scope>NUCLEOTIDE SEQUENCE [LARGE SCALE GENOMIC DNA]</scope>
    <source>
        <strain evidence="5">s-12</strain>
        <strain evidence="2">S-12</strain>
    </source>
</reference>
<evidence type="ECO:0000313" key="5">
    <source>
        <dbReference type="Proteomes" id="UP000570010"/>
    </source>
</evidence>
<dbReference type="RefSeq" id="WP_163240679.1">
    <property type="nucleotide sequence ID" value="NZ_CP082780.1"/>
</dbReference>
<keyword evidence="4" id="KW-1185">Reference proteome</keyword>
<dbReference type="InterPro" id="IPR010773">
    <property type="entry name" value="Mycophage_PG1_Gp7"/>
</dbReference>
<evidence type="ECO:0000313" key="2">
    <source>
        <dbReference type="EMBL" id="MBA4536413.1"/>
    </source>
</evidence>
<protein>
    <submittedName>
        <fullName evidence="3">DUF1360 domain-containing protein</fullName>
    </submittedName>
</protein>
<dbReference type="AlphaFoldDB" id="A0A6B3VYT4"/>
<feature type="transmembrane region" description="Helical" evidence="1">
    <location>
        <begin position="93"/>
        <end position="114"/>
    </location>
</feature>
<gene>
    <name evidence="3" type="ORF">G4D64_04420</name>
    <name evidence="2" type="ORF">H1Z61_04455</name>
</gene>
<dbReference type="Proteomes" id="UP000472971">
    <property type="component" value="Unassembled WGS sequence"/>
</dbReference>
<evidence type="ECO:0000313" key="4">
    <source>
        <dbReference type="Proteomes" id="UP000472971"/>
    </source>
</evidence>
<dbReference type="EMBL" id="JACEIO010000007">
    <property type="protein sequence ID" value="MBA4536413.1"/>
    <property type="molecule type" value="Genomic_DNA"/>
</dbReference>
<name>A0A6B3VYT4_9BACI</name>